<evidence type="ECO:0000313" key="1">
    <source>
        <dbReference type="EMBL" id="CAI3928851.1"/>
    </source>
</evidence>
<protein>
    <submittedName>
        <fullName evidence="1">Uncharacterized protein</fullName>
    </submittedName>
</protein>
<evidence type="ECO:0000313" key="2">
    <source>
        <dbReference type="EMBL" id="CAI3932146.1"/>
    </source>
</evidence>
<accession>A0A9W4TMK3</accession>
<keyword evidence="4" id="KW-1185">Reference proteome</keyword>
<evidence type="ECO:0000313" key="3">
    <source>
        <dbReference type="Proteomes" id="UP001154255"/>
    </source>
</evidence>
<comment type="caution">
    <text evidence="1">The sequence shown here is derived from an EMBL/GenBank/DDBJ whole genome shotgun (WGS) entry which is preliminary data.</text>
</comment>
<dbReference type="Proteomes" id="UP001154259">
    <property type="component" value="Unassembled WGS sequence"/>
</dbReference>
<dbReference type="EMBL" id="CAMXCM010000001">
    <property type="protein sequence ID" value="CAI3928851.1"/>
    <property type="molecule type" value="Genomic_DNA"/>
</dbReference>
<reference evidence="1" key="1">
    <citation type="submission" date="2022-10" db="EMBL/GenBank/DDBJ databases">
        <authorList>
            <person name="Botero Cardona J."/>
        </authorList>
    </citation>
    <scope>NUCLEOTIDE SEQUENCE</scope>
    <source>
        <strain evidence="1">LMG 31819</strain>
        <strain evidence="2">R-53529</strain>
    </source>
</reference>
<dbReference type="RefSeq" id="WP_271789031.1">
    <property type="nucleotide sequence ID" value="NZ_CAMXCM010000001.1"/>
</dbReference>
<evidence type="ECO:0000313" key="4">
    <source>
        <dbReference type="Proteomes" id="UP001154259"/>
    </source>
</evidence>
<sequence>MLRQDIAATNYANNIAHMIVTVDNTGMRSNSSYRLFTERSRYAVLNSKCSTLSIPSNMLFGTEIQFSLYLSLRYLYVYILGYFYV</sequence>
<dbReference type="Proteomes" id="UP001154255">
    <property type="component" value="Unassembled WGS sequence"/>
</dbReference>
<dbReference type="EMBL" id="CAMXCS010000001">
    <property type="protein sequence ID" value="CAI3932146.1"/>
    <property type="molecule type" value="Genomic_DNA"/>
</dbReference>
<organism evidence="1 3">
    <name type="scientific">Commensalibacter communis</name>
    <dbReference type="NCBI Taxonomy" id="2972786"/>
    <lineage>
        <taxon>Bacteria</taxon>
        <taxon>Pseudomonadati</taxon>
        <taxon>Pseudomonadota</taxon>
        <taxon>Alphaproteobacteria</taxon>
        <taxon>Acetobacterales</taxon>
        <taxon>Acetobacteraceae</taxon>
    </lineage>
</organism>
<dbReference type="AlphaFoldDB" id="A0A9W4TMK3"/>
<gene>
    <name evidence="2" type="ORF">R53529_LOCUS591</name>
    <name evidence="1" type="ORF">R53530_LOCUS510</name>
</gene>
<name>A0A9W4TMK3_9PROT</name>
<proteinExistence type="predicted"/>